<comment type="caution">
    <text evidence="1">The sequence shown here is derived from an EMBL/GenBank/DDBJ whole genome shotgun (WGS) entry which is preliminary data.</text>
</comment>
<evidence type="ECO:0000313" key="1">
    <source>
        <dbReference type="EMBL" id="OGY57867.1"/>
    </source>
</evidence>
<evidence type="ECO:0000313" key="2">
    <source>
        <dbReference type="Proteomes" id="UP000178651"/>
    </source>
</evidence>
<gene>
    <name evidence="1" type="ORF">A3D47_01670</name>
</gene>
<name>A0A1G1Z2H2_9BACT</name>
<dbReference type="EMBL" id="MHIU01000021">
    <property type="protein sequence ID" value="OGY57867.1"/>
    <property type="molecule type" value="Genomic_DNA"/>
</dbReference>
<dbReference type="Proteomes" id="UP000178651">
    <property type="component" value="Unassembled WGS sequence"/>
</dbReference>
<evidence type="ECO:0008006" key="3">
    <source>
        <dbReference type="Google" id="ProtNLM"/>
    </source>
</evidence>
<reference evidence="1 2" key="1">
    <citation type="journal article" date="2016" name="Nat. Commun.">
        <title>Thousands of microbial genomes shed light on interconnected biogeochemical processes in an aquifer system.</title>
        <authorList>
            <person name="Anantharaman K."/>
            <person name="Brown C.T."/>
            <person name="Hug L.A."/>
            <person name="Sharon I."/>
            <person name="Castelle C.J."/>
            <person name="Probst A.J."/>
            <person name="Thomas B.C."/>
            <person name="Singh A."/>
            <person name="Wilkins M.J."/>
            <person name="Karaoz U."/>
            <person name="Brodie E.L."/>
            <person name="Williams K.H."/>
            <person name="Hubbard S.S."/>
            <person name="Banfield J.F."/>
        </authorList>
    </citation>
    <scope>NUCLEOTIDE SEQUENCE [LARGE SCALE GENOMIC DNA]</scope>
</reference>
<dbReference type="AlphaFoldDB" id="A0A1G1Z2H2"/>
<proteinExistence type="predicted"/>
<dbReference type="CDD" id="cd22784">
    <property type="entry name" value="DPBB_MltA_YuiC-like"/>
    <property type="match status" value="1"/>
</dbReference>
<organism evidence="1 2">
    <name type="scientific">Candidatus Colwellbacteria bacterium RIFCSPHIGHO2_02_FULL_43_15</name>
    <dbReference type="NCBI Taxonomy" id="1797686"/>
    <lineage>
        <taxon>Bacteria</taxon>
        <taxon>Candidatus Colwelliibacteriota</taxon>
    </lineage>
</organism>
<protein>
    <recommendedName>
        <fullName evidence="3">3D domain-containing protein</fullName>
    </recommendedName>
</protein>
<sequence>MGPEPWSVKVNVTGYSSREEETDDTPFITASGTLVRPGVVAANWLPFGTKVRIPSIFGDQVFTVEDRMHQRNANKMDIWFPTTEDALRFGTRTLRVEIL</sequence>
<accession>A0A1G1Z2H2</accession>